<dbReference type="AlphaFoldDB" id="A0A0H3ZRA8"/>
<accession>A0A0H3ZRA8</accession>
<name>A0A0H3ZRA8_9VIBR</name>
<protein>
    <submittedName>
        <fullName evidence="1">Uncharacterized protein</fullName>
    </submittedName>
</protein>
<organism evidence="1">
    <name type="scientific">Vibrio sp. FF_304</name>
    <dbReference type="NCBI Taxonomy" id="1652833"/>
    <lineage>
        <taxon>Bacteria</taxon>
        <taxon>Pseudomonadati</taxon>
        <taxon>Pseudomonadota</taxon>
        <taxon>Gammaproteobacteria</taxon>
        <taxon>Vibrionales</taxon>
        <taxon>Vibrionaceae</taxon>
        <taxon>Vibrio</taxon>
    </lineage>
</organism>
<reference evidence="1" key="1">
    <citation type="journal article" date="2015" name="MBio">
        <title>Eco-Evolutionary Dynamics of Episomes among Ecologically Cohesive Bacterial Populations.</title>
        <authorList>
            <person name="Xue H."/>
            <person name="Cordero O.X."/>
            <person name="Camas F.M."/>
            <person name="Trimble W."/>
            <person name="Meyer F."/>
            <person name="Guglielmini J."/>
            <person name="Rocha E.P."/>
            <person name="Polz M.F."/>
        </authorList>
    </citation>
    <scope>NUCLEOTIDE SEQUENCE</scope>
    <source>
        <strain evidence="1">FF_304</strain>
    </source>
</reference>
<dbReference type="EMBL" id="KP795624">
    <property type="protein sequence ID" value="AKN38933.1"/>
    <property type="molecule type" value="Genomic_DNA"/>
</dbReference>
<sequence length="38" mass="4399">MYIMTTKEFWNLSDFVVPDCVADFLSLPVLLCSNRTTK</sequence>
<evidence type="ECO:0000313" key="1">
    <source>
        <dbReference type="EMBL" id="AKN38933.1"/>
    </source>
</evidence>
<proteinExistence type="predicted"/>